<accession>A0A8D9BJD6</accession>
<dbReference type="AlphaFoldDB" id="A0A8D9BJD6"/>
<feature type="binding site" evidence="5">
    <location>
        <position position="14"/>
    </location>
    <ligand>
        <name>S-adenosyl-L-methionine</name>
        <dbReference type="ChEBI" id="CHEBI:59789"/>
    </ligand>
</feature>
<feature type="binding site" evidence="5">
    <location>
        <position position="60"/>
    </location>
    <ligand>
        <name>S-adenosyl-L-methionine</name>
        <dbReference type="ChEBI" id="CHEBI:59789"/>
    </ligand>
</feature>
<dbReference type="GO" id="GO:0003723">
    <property type="term" value="F:RNA binding"/>
    <property type="evidence" value="ECO:0007669"/>
    <property type="project" value="UniProtKB-UniRule"/>
</dbReference>
<proteinExistence type="inferred from homology"/>
<dbReference type="PROSITE" id="PS51686">
    <property type="entry name" value="SAM_MT_RSMB_NOP"/>
    <property type="match status" value="1"/>
</dbReference>
<dbReference type="PANTHER" id="PTHR22807:SF4">
    <property type="entry name" value="28S RRNA (CYTOSINE-C(5))-METHYLTRANSFERASE"/>
    <property type="match status" value="1"/>
</dbReference>
<dbReference type="GO" id="GO:0005730">
    <property type="term" value="C:nucleolus"/>
    <property type="evidence" value="ECO:0007669"/>
    <property type="project" value="TreeGrafter"/>
</dbReference>
<feature type="region of interest" description="Disordered" evidence="6">
    <location>
        <begin position="192"/>
        <end position="217"/>
    </location>
</feature>
<evidence type="ECO:0000256" key="2">
    <source>
        <dbReference type="ARBA" id="ARBA00022679"/>
    </source>
</evidence>
<organism evidence="8">
    <name type="scientific">Cacopsylla melanoneura</name>
    <dbReference type="NCBI Taxonomy" id="428564"/>
    <lineage>
        <taxon>Eukaryota</taxon>
        <taxon>Metazoa</taxon>
        <taxon>Ecdysozoa</taxon>
        <taxon>Arthropoda</taxon>
        <taxon>Hexapoda</taxon>
        <taxon>Insecta</taxon>
        <taxon>Pterygota</taxon>
        <taxon>Neoptera</taxon>
        <taxon>Paraneoptera</taxon>
        <taxon>Hemiptera</taxon>
        <taxon>Sternorrhyncha</taxon>
        <taxon>Psylloidea</taxon>
        <taxon>Psyllidae</taxon>
        <taxon>Psyllinae</taxon>
        <taxon>Cacopsylla</taxon>
    </lineage>
</organism>
<evidence type="ECO:0000256" key="1">
    <source>
        <dbReference type="ARBA" id="ARBA00022603"/>
    </source>
</evidence>
<keyword evidence="4 5" id="KW-0694">RNA-binding</keyword>
<dbReference type="PRINTS" id="PR02008">
    <property type="entry name" value="RCMTFAMILY"/>
</dbReference>
<feature type="binding site" evidence="5">
    <location>
        <position position="42"/>
    </location>
    <ligand>
        <name>S-adenosyl-L-methionine</name>
        <dbReference type="ChEBI" id="CHEBI:59789"/>
    </ligand>
</feature>
<evidence type="ECO:0000259" key="7">
    <source>
        <dbReference type="PROSITE" id="PS51686"/>
    </source>
</evidence>
<feature type="active site" description="Nucleophile" evidence="5">
    <location>
        <position position="114"/>
    </location>
</feature>
<protein>
    <submittedName>
        <fullName evidence="8">Probable 28S rRNA (Cytosine-C(5))-methyltransferase</fullName>
    </submittedName>
</protein>
<dbReference type="PANTHER" id="PTHR22807">
    <property type="entry name" value="NOP2 YEAST -RELATED NOL1/NOP2/FMU SUN DOMAIN-CONTAINING"/>
    <property type="match status" value="1"/>
</dbReference>
<evidence type="ECO:0000256" key="4">
    <source>
        <dbReference type="ARBA" id="ARBA00022884"/>
    </source>
</evidence>
<dbReference type="EMBL" id="HBUF01647933">
    <property type="protein sequence ID" value="CAG6786289.1"/>
    <property type="molecule type" value="Transcribed_RNA"/>
</dbReference>
<evidence type="ECO:0000313" key="8">
    <source>
        <dbReference type="EMBL" id="CAG6786338.1"/>
    </source>
</evidence>
<keyword evidence="2 5" id="KW-0808">Transferase</keyword>
<dbReference type="InterPro" id="IPR001678">
    <property type="entry name" value="MeTrfase_RsmB-F_NOP2_dom"/>
</dbReference>
<reference evidence="8" key="1">
    <citation type="submission" date="2021-05" db="EMBL/GenBank/DDBJ databases">
        <authorList>
            <person name="Alioto T."/>
            <person name="Alioto T."/>
            <person name="Gomez Garrido J."/>
        </authorList>
    </citation>
    <scope>NUCLEOTIDE SEQUENCE</scope>
</reference>
<dbReference type="Pfam" id="PF01189">
    <property type="entry name" value="Methyltr_RsmB-F"/>
    <property type="match status" value="1"/>
</dbReference>
<name>A0A8D9BJD6_9HEMI</name>
<evidence type="ECO:0000256" key="6">
    <source>
        <dbReference type="SAM" id="MobiDB-lite"/>
    </source>
</evidence>
<dbReference type="InterPro" id="IPR029063">
    <property type="entry name" value="SAM-dependent_MTases_sf"/>
</dbReference>
<keyword evidence="1 5" id="KW-0489">Methyltransferase</keyword>
<dbReference type="InterPro" id="IPR049560">
    <property type="entry name" value="MeTrfase_RsmB-F_NOP2_cat"/>
</dbReference>
<evidence type="ECO:0000256" key="3">
    <source>
        <dbReference type="ARBA" id="ARBA00022691"/>
    </source>
</evidence>
<comment type="similarity">
    <text evidence="5">Belongs to the class I-like SAM-binding methyltransferase superfamily. RsmB/NOP family.</text>
</comment>
<dbReference type="EMBL" id="HBUF01253857">
    <property type="protein sequence ID" value="CAG6680994.1"/>
    <property type="molecule type" value="Transcribed_RNA"/>
</dbReference>
<keyword evidence="3 5" id="KW-0949">S-adenosyl-L-methionine</keyword>
<evidence type="ECO:0000256" key="5">
    <source>
        <dbReference type="PROSITE-ProRule" id="PRU01023"/>
    </source>
</evidence>
<feature type="compositionally biased region" description="Polar residues" evidence="6">
    <location>
        <begin position="192"/>
        <end position="204"/>
    </location>
</feature>
<comment type="caution">
    <text evidence="5">Lacks conserved residue(s) required for the propagation of feature annotation.</text>
</comment>
<sequence>MFTPEVLRKVYAVDKDPKRFKYMKEVVELANGSDVVETIFSDIFEIKMAGYSDVEYVLVDPSCSGTGISERAKIDNHREVSSGRLKNLSGFQKDLLGRVCTYFPRVRRIVYCTCSVREEENEQVVEEIVKKFGAKFEVEDLRQHPALSEWKHFGSDKYENGKKCFYALPSDYCTGFFAAVLVRTDVDSIESVTTHKQGKRNQANAKDVGKKKKQKFK</sequence>
<dbReference type="GO" id="GO:0070475">
    <property type="term" value="P:rRNA base methylation"/>
    <property type="evidence" value="ECO:0007669"/>
    <property type="project" value="TreeGrafter"/>
</dbReference>
<dbReference type="EMBL" id="HBUF01647943">
    <property type="protein sequence ID" value="CAG6786338.1"/>
    <property type="molecule type" value="Transcribed_RNA"/>
</dbReference>
<feature type="domain" description="SAM-dependent MTase RsmB/NOP-type" evidence="7">
    <location>
        <begin position="1"/>
        <end position="184"/>
    </location>
</feature>
<dbReference type="Gene3D" id="3.40.50.150">
    <property type="entry name" value="Vaccinia Virus protein VP39"/>
    <property type="match status" value="1"/>
</dbReference>
<dbReference type="GO" id="GO:0008173">
    <property type="term" value="F:RNA methyltransferase activity"/>
    <property type="evidence" value="ECO:0007669"/>
    <property type="project" value="InterPro"/>
</dbReference>
<dbReference type="SUPFAM" id="SSF53335">
    <property type="entry name" value="S-adenosyl-L-methionine-dependent methyltransferases"/>
    <property type="match status" value="1"/>
</dbReference>
<dbReference type="InterPro" id="IPR023267">
    <property type="entry name" value="RCMT"/>
</dbReference>